<dbReference type="PANTHER" id="PTHR43873">
    <property type="entry name" value="COBYRINATE A,C-DIAMIDE SYNTHASE"/>
    <property type="match status" value="1"/>
</dbReference>
<dbReference type="GO" id="GO:0005524">
    <property type="term" value="F:ATP binding"/>
    <property type="evidence" value="ECO:0007669"/>
    <property type="project" value="UniProtKB-KW"/>
</dbReference>
<evidence type="ECO:0000259" key="11">
    <source>
        <dbReference type="Pfam" id="PF07685"/>
    </source>
</evidence>
<comment type="pathway">
    <text evidence="2">Cofactor biosynthesis; adenosylcobalamin biosynthesis.</text>
</comment>
<dbReference type="KEGG" id="drg:H9K76_20355"/>
<dbReference type="AlphaFoldDB" id="A0A7G9RMJ8"/>
<evidence type="ECO:0000313" key="13">
    <source>
        <dbReference type="Proteomes" id="UP000515811"/>
    </source>
</evidence>
<accession>A0A7G9RMJ8</accession>
<dbReference type="PROSITE" id="PS51274">
    <property type="entry name" value="GATASE_COBBQ"/>
    <property type="match status" value="1"/>
</dbReference>
<reference evidence="12 13" key="1">
    <citation type="submission" date="2020-08" db="EMBL/GenBank/DDBJ databases">
        <title>Genome sequence of Diaphorobacter ruginosibacter DSM 27467T.</title>
        <authorList>
            <person name="Hyun D.-W."/>
            <person name="Bae J.-W."/>
        </authorList>
    </citation>
    <scope>NUCLEOTIDE SEQUENCE [LARGE SCALE GENOMIC DNA]</scope>
    <source>
        <strain evidence="12 13">DSM 27467</strain>
    </source>
</reference>
<protein>
    <submittedName>
        <fullName evidence="12">Cobyrinate a,c-diamide synthase</fullName>
    </submittedName>
</protein>
<keyword evidence="8" id="KW-0460">Magnesium</keyword>
<feature type="domain" description="CobB/CobQ-like glutamine amidotransferase" evidence="11">
    <location>
        <begin position="269"/>
        <end position="456"/>
    </location>
</feature>
<dbReference type="Pfam" id="PF01656">
    <property type="entry name" value="CbiA"/>
    <property type="match status" value="1"/>
</dbReference>
<evidence type="ECO:0000259" key="10">
    <source>
        <dbReference type="Pfam" id="PF01656"/>
    </source>
</evidence>
<evidence type="ECO:0000256" key="9">
    <source>
        <dbReference type="ARBA" id="ARBA00022962"/>
    </source>
</evidence>
<name>A0A7G9RMJ8_9BURK</name>
<dbReference type="PANTHER" id="PTHR43873:SF1">
    <property type="entry name" value="COBYRINATE A,C-DIAMIDE SYNTHASE"/>
    <property type="match status" value="1"/>
</dbReference>
<feature type="domain" description="CobQ/CobB/MinD/ParA nucleotide binding" evidence="10">
    <location>
        <begin position="23"/>
        <end position="192"/>
    </location>
</feature>
<dbReference type="EMBL" id="CP060714">
    <property type="protein sequence ID" value="QNN56823.1"/>
    <property type="molecule type" value="Genomic_DNA"/>
</dbReference>
<dbReference type="NCBIfam" id="NF002204">
    <property type="entry name" value="PRK01077.1"/>
    <property type="match status" value="1"/>
</dbReference>
<dbReference type="GO" id="GO:0009236">
    <property type="term" value="P:cobalamin biosynthetic process"/>
    <property type="evidence" value="ECO:0007669"/>
    <property type="project" value="UniProtKB-KW"/>
</dbReference>
<dbReference type="InterPro" id="IPR027417">
    <property type="entry name" value="P-loop_NTPase"/>
</dbReference>
<evidence type="ECO:0000256" key="8">
    <source>
        <dbReference type="ARBA" id="ARBA00022842"/>
    </source>
</evidence>
<dbReference type="SUPFAM" id="SSF52540">
    <property type="entry name" value="P-loop containing nucleoside triphosphate hydrolases"/>
    <property type="match status" value="1"/>
</dbReference>
<proteinExistence type="inferred from homology"/>
<dbReference type="SUPFAM" id="SSF52317">
    <property type="entry name" value="Class I glutamine amidotransferase-like"/>
    <property type="match status" value="1"/>
</dbReference>
<dbReference type="CDD" id="cd05388">
    <property type="entry name" value="CobB_N"/>
    <property type="match status" value="1"/>
</dbReference>
<dbReference type="Gene3D" id="3.40.50.880">
    <property type="match status" value="1"/>
</dbReference>
<dbReference type="Gene3D" id="3.40.50.300">
    <property type="entry name" value="P-loop containing nucleotide triphosphate hydrolases"/>
    <property type="match status" value="1"/>
</dbReference>
<sequence length="481" mass="51591">MCTCNVCQYETPMKSEACCPALLIAAPASGQGKTTVTSALAHLLAARGKRVRVFKCGPDFLDPTWLALASGQPVDNLDLAMCGRSDIEQRLAQAAADSDVILVEAVMGLFDGTRSAADIAALWNLPVLLVIDASAMAETFGALAFGLANYRPGLRIAGVLANRVASERHAQMLRRSVTPDVRWLGHLPRQNASGQKPMPSRHLGLLPADELHDAQDRLAELAQSLGQSDLGQLPWEDWLAHWQVQFPAPATGSAGDAAATENGLLSGRTIAIARDAAFSFIYPANLAFLQAQGARLAFFSPLAGDPLPACDALWLPGGYPELHTEALGRRQDLAVQIGAHWQAGKPIWAECGGMLALMRELHWPARELRAPLLGVIPGEVTQHQRLQGLGMQGWQSPWGLLRGHGFHHSSCETSLPVLGHTQRLIDEHELDAQSRLEPVYSQGSLRASYFHAWFPSNPRAAAGLFTAPDPTTSPLPGSASA</sequence>
<evidence type="ECO:0000256" key="7">
    <source>
        <dbReference type="ARBA" id="ARBA00022840"/>
    </source>
</evidence>
<organism evidence="12 13">
    <name type="scientific">Diaphorobacter ruginosibacter</name>
    <dbReference type="NCBI Taxonomy" id="1715720"/>
    <lineage>
        <taxon>Bacteria</taxon>
        <taxon>Pseudomonadati</taxon>
        <taxon>Pseudomonadota</taxon>
        <taxon>Betaproteobacteria</taxon>
        <taxon>Burkholderiales</taxon>
        <taxon>Comamonadaceae</taxon>
        <taxon>Diaphorobacter</taxon>
    </lineage>
</organism>
<dbReference type="InterPro" id="IPR004484">
    <property type="entry name" value="CbiA/CobB_synth"/>
</dbReference>
<evidence type="ECO:0000313" key="12">
    <source>
        <dbReference type="EMBL" id="QNN56823.1"/>
    </source>
</evidence>
<dbReference type="InterPro" id="IPR002586">
    <property type="entry name" value="CobQ/CobB/MinD/ParA_Nub-bd_dom"/>
</dbReference>
<evidence type="ECO:0000256" key="3">
    <source>
        <dbReference type="ARBA" id="ARBA00006205"/>
    </source>
</evidence>
<comment type="cofactor">
    <cofactor evidence="1">
        <name>Mg(2+)</name>
        <dbReference type="ChEBI" id="CHEBI:18420"/>
    </cofactor>
</comment>
<evidence type="ECO:0000256" key="4">
    <source>
        <dbReference type="ARBA" id="ARBA00022573"/>
    </source>
</evidence>
<dbReference type="GO" id="GO:0042242">
    <property type="term" value="F:cobyrinic acid a,c-diamide synthase activity"/>
    <property type="evidence" value="ECO:0007669"/>
    <property type="project" value="InterPro"/>
</dbReference>
<keyword evidence="13" id="KW-1185">Reference proteome</keyword>
<gene>
    <name evidence="12" type="ORF">H9K76_20355</name>
</gene>
<dbReference type="Pfam" id="PF07685">
    <property type="entry name" value="GATase_3"/>
    <property type="match status" value="1"/>
</dbReference>
<keyword evidence="4" id="KW-0169">Cobalamin biosynthesis</keyword>
<evidence type="ECO:0000256" key="1">
    <source>
        <dbReference type="ARBA" id="ARBA00001946"/>
    </source>
</evidence>
<evidence type="ECO:0000256" key="2">
    <source>
        <dbReference type="ARBA" id="ARBA00004953"/>
    </source>
</evidence>
<keyword evidence="6" id="KW-0547">Nucleotide-binding</keyword>
<keyword evidence="7" id="KW-0067">ATP-binding</keyword>
<keyword evidence="5" id="KW-0436">Ligase</keyword>
<dbReference type="InterPro" id="IPR029062">
    <property type="entry name" value="Class_I_gatase-like"/>
</dbReference>
<dbReference type="InterPro" id="IPR011698">
    <property type="entry name" value="GATase_3"/>
</dbReference>
<evidence type="ECO:0000256" key="5">
    <source>
        <dbReference type="ARBA" id="ARBA00022598"/>
    </source>
</evidence>
<comment type="similarity">
    <text evidence="3">Belongs to the CobB/CobQ family. CobQ subfamily.</text>
</comment>
<dbReference type="Proteomes" id="UP000515811">
    <property type="component" value="Chromosome"/>
</dbReference>
<keyword evidence="9" id="KW-0315">Glutamine amidotransferase</keyword>
<evidence type="ECO:0000256" key="6">
    <source>
        <dbReference type="ARBA" id="ARBA00022741"/>
    </source>
</evidence>